<keyword evidence="2" id="KW-1133">Transmembrane helix</keyword>
<proteinExistence type="predicted"/>
<dbReference type="NCBIfam" id="NF007250">
    <property type="entry name" value="PRK09697.1"/>
    <property type="match status" value="1"/>
</dbReference>
<gene>
    <name evidence="3" type="primary">gspB</name>
    <name evidence="3" type="ORF">E2R62_19240</name>
</gene>
<keyword evidence="2" id="KW-0812">Transmembrane</keyword>
<dbReference type="EMBL" id="CP038008">
    <property type="protein sequence ID" value="QBY30764.1"/>
    <property type="molecule type" value="Genomic_DNA"/>
</dbReference>
<evidence type="ECO:0000313" key="3">
    <source>
        <dbReference type="EMBL" id="QBY30764.1"/>
    </source>
</evidence>
<protein>
    <submittedName>
        <fullName evidence="3">Putative general secretion pathway protein GspB</fullName>
    </submittedName>
</protein>
<feature type="transmembrane region" description="Helical" evidence="2">
    <location>
        <begin position="29"/>
        <end position="53"/>
    </location>
</feature>
<evidence type="ECO:0000256" key="1">
    <source>
        <dbReference type="SAM" id="MobiDB-lite"/>
    </source>
</evidence>
<evidence type="ECO:0000256" key="2">
    <source>
        <dbReference type="SAM" id="Phobius"/>
    </source>
</evidence>
<reference evidence="3" key="1">
    <citation type="submission" date="2019-03" db="EMBL/GenBank/DDBJ databases">
        <title>Complete genome sequence of enteropathogenic Citrobacter rodentium strain DBS100.</title>
        <authorList>
            <person name="Popov G."/>
            <person name="Fiebig A."/>
            <person name="Shideler S."/>
            <person name="Coombes B."/>
            <person name="Savchenko A."/>
        </authorList>
    </citation>
    <scope>NUCLEOTIDE SEQUENCE</scope>
    <source>
        <strain evidence="3">DBS100</strain>
    </source>
</reference>
<sequence length="133" mass="15058">MMFHLYCRARQVATLSEQSMWHERLTGTIGFVLQLCGWLLFAAGCFVLGGYAYQACQERRTEVPTSPDYYQTQEHFVFKKKPLPVPEEVSVDEEQESRPAAEAPTEPVAEEGDSANAELKRRVKEAMAELDSP</sequence>
<dbReference type="RefSeq" id="WP_081442346.1">
    <property type="nucleotide sequence ID" value="NZ_CAJTBI010000043.1"/>
</dbReference>
<dbReference type="AlphaFoldDB" id="A0A482PU37"/>
<feature type="region of interest" description="Disordered" evidence="1">
    <location>
        <begin position="84"/>
        <end position="133"/>
    </location>
</feature>
<organism evidence="3">
    <name type="scientific">Citrobacter rodentium</name>
    <dbReference type="NCBI Taxonomy" id="67825"/>
    <lineage>
        <taxon>Bacteria</taxon>
        <taxon>Pseudomonadati</taxon>
        <taxon>Pseudomonadota</taxon>
        <taxon>Gammaproteobacteria</taxon>
        <taxon>Enterobacterales</taxon>
        <taxon>Enterobacteriaceae</taxon>
        <taxon>Citrobacter</taxon>
    </lineage>
</organism>
<name>A0A482PU37_CITRO</name>
<feature type="compositionally biased region" description="Basic and acidic residues" evidence="1">
    <location>
        <begin position="118"/>
        <end position="127"/>
    </location>
</feature>
<keyword evidence="2" id="KW-0472">Membrane</keyword>
<accession>A0A482PU37</accession>